<gene>
    <name evidence="1" type="ORF">Harvfovirus11_17</name>
</gene>
<accession>A0A3G5A173</accession>
<sequence>MVGYIRDIMSVSNPVSVVAHVDSQVVNQSPSSPSNIWRVEKESHIDKIITNNKDKIVMVVFSYGDPRLKIFLKRQLAVKFPNCVFVLALVNTPGAVQEKKYNFLGDRGTYIQELRGKQLPFVFFYYDAKYMVNIAAAQPSVIVETLVKLVAMANNTGAAVVTTVQPSANPPGANIQNQMQQNKLAHEYQIEKMTQQKKIHDLVELQKMQKIKEAEEAIEKEVKLDKSDE</sequence>
<dbReference type="EMBL" id="MK072253">
    <property type="protein sequence ID" value="AYV80955.1"/>
    <property type="molecule type" value="Genomic_DNA"/>
</dbReference>
<proteinExistence type="predicted"/>
<organism evidence="1">
    <name type="scientific">Harvfovirus sp</name>
    <dbReference type="NCBI Taxonomy" id="2487768"/>
    <lineage>
        <taxon>Viruses</taxon>
        <taxon>Varidnaviria</taxon>
        <taxon>Bamfordvirae</taxon>
        <taxon>Nucleocytoviricota</taxon>
        <taxon>Megaviricetes</taxon>
        <taxon>Imitervirales</taxon>
        <taxon>Mimiviridae</taxon>
        <taxon>Klosneuvirinae</taxon>
    </lineage>
</organism>
<name>A0A3G5A173_9VIRU</name>
<evidence type="ECO:0000313" key="1">
    <source>
        <dbReference type="EMBL" id="AYV80955.1"/>
    </source>
</evidence>
<protein>
    <submittedName>
        <fullName evidence="1">Uncharacterized protein</fullName>
    </submittedName>
</protein>
<reference evidence="1" key="1">
    <citation type="submission" date="2018-10" db="EMBL/GenBank/DDBJ databases">
        <title>Hidden diversity of soil giant viruses.</title>
        <authorList>
            <person name="Schulz F."/>
            <person name="Alteio L."/>
            <person name="Goudeau D."/>
            <person name="Ryan E.M."/>
            <person name="Malmstrom R.R."/>
            <person name="Blanchard J."/>
            <person name="Woyke T."/>
        </authorList>
    </citation>
    <scope>NUCLEOTIDE SEQUENCE</scope>
    <source>
        <strain evidence="1">HAV1</strain>
    </source>
</reference>